<dbReference type="AlphaFoldDB" id="A0A0Q9Z7I8"/>
<evidence type="ECO:0000256" key="1">
    <source>
        <dbReference type="SAM" id="Phobius"/>
    </source>
</evidence>
<gene>
    <name evidence="2" type="ORF">APR42_03105</name>
</gene>
<keyword evidence="1" id="KW-0472">Membrane</keyword>
<protein>
    <submittedName>
        <fullName evidence="2">Uncharacterized protein</fullName>
    </submittedName>
</protein>
<organism evidence="2 3">
    <name type="scientific">Salegentibacter mishustinae</name>
    <dbReference type="NCBI Taxonomy" id="270918"/>
    <lineage>
        <taxon>Bacteria</taxon>
        <taxon>Pseudomonadati</taxon>
        <taxon>Bacteroidota</taxon>
        <taxon>Flavobacteriia</taxon>
        <taxon>Flavobacteriales</taxon>
        <taxon>Flavobacteriaceae</taxon>
        <taxon>Salegentibacter</taxon>
    </lineage>
</organism>
<feature type="transmembrane region" description="Helical" evidence="1">
    <location>
        <begin position="29"/>
        <end position="49"/>
    </location>
</feature>
<evidence type="ECO:0000313" key="3">
    <source>
        <dbReference type="Proteomes" id="UP000051643"/>
    </source>
</evidence>
<accession>A0A0Q9Z7I8</accession>
<keyword evidence="1" id="KW-1133">Transmembrane helix</keyword>
<keyword evidence="1" id="KW-0812">Transmembrane</keyword>
<proteinExistence type="predicted"/>
<dbReference type="Proteomes" id="UP000051643">
    <property type="component" value="Unassembled WGS sequence"/>
</dbReference>
<sequence>MNKARLFGLFLITAGLIWSSNFQAFNLNFFAGMLVGAGVPFLLTGKFRFWKWKFPEAKQ</sequence>
<keyword evidence="3" id="KW-1185">Reference proteome</keyword>
<evidence type="ECO:0000313" key="2">
    <source>
        <dbReference type="EMBL" id="KRG28933.1"/>
    </source>
</evidence>
<dbReference type="EMBL" id="LKTP01000012">
    <property type="protein sequence ID" value="KRG28933.1"/>
    <property type="molecule type" value="Genomic_DNA"/>
</dbReference>
<comment type="caution">
    <text evidence="2">The sequence shown here is derived from an EMBL/GenBank/DDBJ whole genome shotgun (WGS) entry which is preliminary data.</text>
</comment>
<name>A0A0Q9Z7I8_9FLAO</name>
<reference evidence="2" key="1">
    <citation type="submission" date="2015-10" db="EMBL/GenBank/DDBJ databases">
        <title>Draft genome sequence of Salegentibacter mishustinae KCTC 12263.</title>
        <authorList>
            <person name="Lin W."/>
            <person name="Zheng Q."/>
        </authorList>
    </citation>
    <scope>NUCLEOTIDE SEQUENCE [LARGE SCALE GENOMIC DNA]</scope>
    <source>
        <strain evidence="2">KCTC 12263</strain>
    </source>
</reference>